<dbReference type="GO" id="GO:0016579">
    <property type="term" value="P:protein deubiquitination"/>
    <property type="evidence" value="ECO:0007669"/>
    <property type="project" value="InterPro"/>
</dbReference>
<evidence type="ECO:0000256" key="2">
    <source>
        <dbReference type="SAM" id="MobiDB-lite"/>
    </source>
</evidence>
<feature type="domain" description="C2H2-type" evidence="3">
    <location>
        <begin position="989"/>
        <end position="1021"/>
    </location>
</feature>
<dbReference type="Proteomes" id="UP000649617">
    <property type="component" value="Unassembled WGS sequence"/>
</dbReference>
<protein>
    <submittedName>
        <fullName evidence="5">Uncharacterized protein</fullName>
    </submittedName>
</protein>
<keyword evidence="1" id="KW-0479">Metal-binding</keyword>
<feature type="domain" description="USP" evidence="4">
    <location>
        <begin position="1334"/>
        <end position="1575"/>
    </location>
</feature>
<reference evidence="5" key="1">
    <citation type="submission" date="2021-02" db="EMBL/GenBank/DDBJ databases">
        <authorList>
            <person name="Dougan E. K."/>
            <person name="Rhodes N."/>
            <person name="Thang M."/>
            <person name="Chan C."/>
        </authorList>
    </citation>
    <scope>NUCLEOTIDE SEQUENCE</scope>
</reference>
<dbReference type="SMART" id="SM00355">
    <property type="entry name" value="ZnF_C2H2"/>
    <property type="match status" value="3"/>
</dbReference>
<dbReference type="CDD" id="cd02257">
    <property type="entry name" value="Peptidase_C19"/>
    <property type="match status" value="1"/>
</dbReference>
<keyword evidence="1" id="KW-0862">Zinc</keyword>
<dbReference type="Gene3D" id="3.90.70.10">
    <property type="entry name" value="Cysteine proteinases"/>
    <property type="match status" value="1"/>
</dbReference>
<feature type="region of interest" description="Disordered" evidence="2">
    <location>
        <begin position="1261"/>
        <end position="1298"/>
    </location>
</feature>
<dbReference type="InterPro" id="IPR000477">
    <property type="entry name" value="RT_dom"/>
</dbReference>
<dbReference type="PANTHER" id="PTHR47027:SF20">
    <property type="entry name" value="REVERSE TRANSCRIPTASE-LIKE PROTEIN WITH RNA-DIRECTED DNA POLYMERASE DOMAIN"/>
    <property type="match status" value="1"/>
</dbReference>
<organism evidence="5 6">
    <name type="scientific">Symbiodinium pilosum</name>
    <name type="common">Dinoflagellate</name>
    <dbReference type="NCBI Taxonomy" id="2952"/>
    <lineage>
        <taxon>Eukaryota</taxon>
        <taxon>Sar</taxon>
        <taxon>Alveolata</taxon>
        <taxon>Dinophyceae</taxon>
        <taxon>Suessiales</taxon>
        <taxon>Symbiodiniaceae</taxon>
        <taxon>Symbiodinium</taxon>
    </lineage>
</organism>
<dbReference type="PROSITE" id="PS00028">
    <property type="entry name" value="ZINC_FINGER_C2H2_1"/>
    <property type="match status" value="2"/>
</dbReference>
<evidence type="ECO:0000259" key="3">
    <source>
        <dbReference type="PROSITE" id="PS50157"/>
    </source>
</evidence>
<gene>
    <name evidence="5" type="ORF">SPIL2461_LOCUS2880</name>
</gene>
<evidence type="ECO:0000313" key="5">
    <source>
        <dbReference type="EMBL" id="CAE7220570.1"/>
    </source>
</evidence>
<dbReference type="Pfam" id="PF00078">
    <property type="entry name" value="RVT_1"/>
    <property type="match status" value="1"/>
</dbReference>
<sequence length="1578" mass="174667">MDTKLLPIVHLQVRARELLVDQLAFEGVSEQGRADADALAKQLWSFGTADTIMESIKEILPAAEYKSLLAFCHSQYPILYSTLPSHLTGLSEHFSWPQHSSFYKEDMLASAAQRATGSYGSTGESKSPLGGLSSEGTAELEQFLQGAAEAKDKLLDKRRLIWRKLDTAVQATPLRSMVLLGGDFNASLSPKPPFVGFGVLQGQTSADLERERSLLNDLFERHKLTVLNSWSRKQATYVHPTGSTQIDFLVVRQQTADGQAKQSGPISVGLAEWRQAGHRLISASLRMVWKPWRASSSPTPTSPAKTPLHPKEKDIAELRSLVRQRCPGRSVRQKLPPLAGVGQEIECHWRLRRRLQQLNRVHILKHAFQAFLLHAQAQSSHRALKRACRRRKRDRLLSGLQQIERAAERGDCKSFHTFVKLVSPKPFVPKIKLRDGSGMTMTKFQEGEILTKYAAKLFHAASTDVPPLLPAPPQLFSKTSWEWAILQVKKGKAVPAGSAQISTWQQSPGEYATRLEAICCETVCCQEPFVPSLWSRVQIAWLPKPGKTPSCPEHLSTIGLMGVETKAFMVILKAEAHPYIMNILQHTPQFAYRSGVSTIDAVSRVGAHCNAVRKELESTSTSHLSRLLGSHVPELVGGLALSLDLSKAFDCLTYAEMWQAMVFAGMPEYLIRLLLHVHMQSVCEIVHGSYKSEVQMKRGLRQGCPVAPIIYSAWTALLCSRLVTSLGEGWDASTMTIFADDKLLCWQIKSLRALERALGQVSVVLDILQQACMKVNITKSDVLMLLRGTKADEARRRFISVRGGEDHLRIPHAGSSVYFAIKSQIRYLGVILSYGSFEMQSATFRCGQAKAAFGQLRAVLRTGSCLSKADRLRIYRACVWTVLEYGLLGVGLDRRALDLVCSTVALQLRKVLRLHEKGISNKQVFQAADIDPAQIFLRRYEAKLILMPETDVPVLQEVRHRLAQAHANLVSIVEAGGCSITPHVADSAVSCPVCGLYFTNELGLNMHIKSSHPQVHDDSRVEFVKARHAVNGIPQCFFCLKMFCDHHSLEKHVTMGGCSVIKTALSTGQTIAALEEETRQRHNVSPPEVPASVRDQQREDVLLKDNHPMFSAQLSDLPAYSDSICAIGSRCILCGQILLDKNRIKTHWRKSHPSAWRQASSEALRICGSLKSVFRSPCQFCSSTAKNLSLHATQCSTLFQVCAGHVLQKADSIGVAEADSKQPQARSSSTTPAYLSSSLQNTPLAAAFRVGAIKPASATFPEHEVPLPSNTPGRLGHAPREGGSLSESLSTRSAPPKGKLKQASILKFAAQSSTTAGGLLQQRAPLLSIWTARLRLRNPHQLCYANSSVTVMLHILHLVGSLDLRPLVTLCKQAADGDRALALHTQLVVRSAVLRWLFNAEQKDASEFLMQYLQVSAATWSRWESRRLEEGALRITDYGGRMLFAPLLEEDRVSLSTVLRRWSQGHSITGVAEEKQALVVQLGRYVQGHKNNTRLDFEQTIEVPTFTSELEQTQRLYMVHSAVVHQGPGPTSGHYRALLRVGHEWGFSDDGVPAQSVALNEHHQRNVYLLLLVPIAQA</sequence>
<dbReference type="InterPro" id="IPR013087">
    <property type="entry name" value="Znf_C2H2_type"/>
</dbReference>
<dbReference type="PROSITE" id="PS50235">
    <property type="entry name" value="USP_3"/>
    <property type="match status" value="1"/>
</dbReference>
<comment type="caution">
    <text evidence="5">The sequence shown here is derived from an EMBL/GenBank/DDBJ whole genome shotgun (WGS) entry which is preliminary data.</text>
</comment>
<accession>A0A812K4Y7</accession>
<dbReference type="EMBL" id="CAJNIZ010003269">
    <property type="protein sequence ID" value="CAE7220570.1"/>
    <property type="molecule type" value="Genomic_DNA"/>
</dbReference>
<dbReference type="InterPro" id="IPR038765">
    <property type="entry name" value="Papain-like_cys_pep_sf"/>
</dbReference>
<dbReference type="GO" id="GO:0008270">
    <property type="term" value="F:zinc ion binding"/>
    <property type="evidence" value="ECO:0007669"/>
    <property type="project" value="UniProtKB-KW"/>
</dbReference>
<proteinExistence type="predicted"/>
<evidence type="ECO:0000256" key="1">
    <source>
        <dbReference type="PROSITE-ProRule" id="PRU00042"/>
    </source>
</evidence>
<dbReference type="InterPro" id="IPR036691">
    <property type="entry name" value="Endo/exonu/phosph_ase_sf"/>
</dbReference>
<dbReference type="Gene3D" id="3.60.10.10">
    <property type="entry name" value="Endonuclease/exonuclease/phosphatase"/>
    <property type="match status" value="1"/>
</dbReference>
<evidence type="ECO:0000313" key="6">
    <source>
        <dbReference type="Proteomes" id="UP000649617"/>
    </source>
</evidence>
<keyword evidence="6" id="KW-1185">Reference proteome</keyword>
<keyword evidence="1" id="KW-0863">Zinc-finger</keyword>
<dbReference type="PROSITE" id="PS50157">
    <property type="entry name" value="ZINC_FINGER_C2H2_2"/>
    <property type="match status" value="1"/>
</dbReference>
<name>A0A812K4Y7_SYMPI</name>
<evidence type="ECO:0000259" key="4">
    <source>
        <dbReference type="PROSITE" id="PS50235"/>
    </source>
</evidence>
<dbReference type="Pfam" id="PF00443">
    <property type="entry name" value="UCH"/>
    <property type="match status" value="1"/>
</dbReference>
<dbReference type="PANTHER" id="PTHR47027">
    <property type="entry name" value="REVERSE TRANSCRIPTASE DOMAIN-CONTAINING PROTEIN"/>
    <property type="match status" value="1"/>
</dbReference>
<dbReference type="GO" id="GO:0004843">
    <property type="term" value="F:cysteine-type deubiquitinase activity"/>
    <property type="evidence" value="ECO:0007669"/>
    <property type="project" value="InterPro"/>
</dbReference>
<dbReference type="InterPro" id="IPR001394">
    <property type="entry name" value="Peptidase_C19_UCH"/>
</dbReference>
<dbReference type="OrthoDB" id="412807at2759"/>
<dbReference type="SUPFAM" id="SSF54001">
    <property type="entry name" value="Cysteine proteinases"/>
    <property type="match status" value="1"/>
</dbReference>
<dbReference type="InterPro" id="IPR028889">
    <property type="entry name" value="USP"/>
</dbReference>